<proteinExistence type="predicted"/>
<evidence type="ECO:0000313" key="3">
    <source>
        <dbReference type="Proteomes" id="UP001151760"/>
    </source>
</evidence>
<dbReference type="EMBL" id="BQNB010009223">
    <property type="protein sequence ID" value="GJS60476.1"/>
    <property type="molecule type" value="Genomic_DNA"/>
</dbReference>
<evidence type="ECO:0000313" key="2">
    <source>
        <dbReference type="EMBL" id="GJS60476.1"/>
    </source>
</evidence>
<reference evidence="2" key="2">
    <citation type="submission" date="2022-01" db="EMBL/GenBank/DDBJ databases">
        <authorList>
            <person name="Yamashiro T."/>
            <person name="Shiraishi A."/>
            <person name="Satake H."/>
            <person name="Nakayama K."/>
        </authorList>
    </citation>
    <scope>NUCLEOTIDE SEQUENCE</scope>
</reference>
<gene>
    <name evidence="2" type="ORF">Tco_0655260</name>
</gene>
<reference evidence="2" key="1">
    <citation type="journal article" date="2022" name="Int. J. Mol. Sci.">
        <title>Draft Genome of Tanacetum Coccineum: Genomic Comparison of Closely Related Tanacetum-Family Plants.</title>
        <authorList>
            <person name="Yamashiro T."/>
            <person name="Shiraishi A."/>
            <person name="Nakayama K."/>
            <person name="Satake H."/>
        </authorList>
    </citation>
    <scope>NUCLEOTIDE SEQUENCE</scope>
</reference>
<feature type="compositionally biased region" description="Basic and acidic residues" evidence="1">
    <location>
        <begin position="160"/>
        <end position="173"/>
    </location>
</feature>
<keyword evidence="3" id="KW-1185">Reference proteome</keyword>
<protein>
    <submittedName>
        <fullName evidence="2">Uncharacterized protein</fullName>
    </submittedName>
</protein>
<feature type="region of interest" description="Disordered" evidence="1">
    <location>
        <begin position="158"/>
        <end position="177"/>
    </location>
</feature>
<comment type="caution">
    <text evidence="2">The sequence shown here is derived from an EMBL/GenBank/DDBJ whole genome shotgun (WGS) entry which is preliminary data.</text>
</comment>
<accession>A0ABQ4X5I9</accession>
<dbReference type="Proteomes" id="UP001151760">
    <property type="component" value="Unassembled WGS sequence"/>
</dbReference>
<evidence type="ECO:0000256" key="1">
    <source>
        <dbReference type="SAM" id="MobiDB-lite"/>
    </source>
</evidence>
<sequence>MQLTHYRLNIEDHEHPIITTIQIPQRGMNFLESYGYMDLMLILIQIPHLLHMEGKLFESHGCLLLVCRDDIGSSGFTIYEMMKGCSVWSVRYRVDTDDFMTPLPEGWLIQSTVWSIILGEREEDSFLMINLSGKNVETASGFPSDTVRGEWRRRHHDMQRRHDSRQEESHRTFDGLTTSGNHSTLHRRIVKLLEVLQDTAINDNHDDDDELLQHFKAEHNVYEFIPSFARV</sequence>
<organism evidence="2 3">
    <name type="scientific">Tanacetum coccineum</name>
    <dbReference type="NCBI Taxonomy" id="301880"/>
    <lineage>
        <taxon>Eukaryota</taxon>
        <taxon>Viridiplantae</taxon>
        <taxon>Streptophyta</taxon>
        <taxon>Embryophyta</taxon>
        <taxon>Tracheophyta</taxon>
        <taxon>Spermatophyta</taxon>
        <taxon>Magnoliopsida</taxon>
        <taxon>eudicotyledons</taxon>
        <taxon>Gunneridae</taxon>
        <taxon>Pentapetalae</taxon>
        <taxon>asterids</taxon>
        <taxon>campanulids</taxon>
        <taxon>Asterales</taxon>
        <taxon>Asteraceae</taxon>
        <taxon>Asteroideae</taxon>
        <taxon>Anthemideae</taxon>
        <taxon>Anthemidinae</taxon>
        <taxon>Tanacetum</taxon>
    </lineage>
</organism>
<name>A0ABQ4X5I9_9ASTR</name>